<accession>A0A8S5VET7</accession>
<feature type="transmembrane region" description="Helical" evidence="1">
    <location>
        <begin position="6"/>
        <end position="33"/>
    </location>
</feature>
<protein>
    <submittedName>
        <fullName evidence="2">Holin protein</fullName>
    </submittedName>
</protein>
<sequence>MNEIFSFVLVGVVQVVTALICALAASAGFWAFIQKKDDQRDAKTKLLLGLAHDRIVDQGLKYIERGWIAKDEYHDLNKYLYGPYSTFGGNGLAEKIMAEVAELPIHGRAMVMDVDYMKGYSNERNPAARRDR</sequence>
<evidence type="ECO:0000256" key="1">
    <source>
        <dbReference type="SAM" id="Phobius"/>
    </source>
</evidence>
<evidence type="ECO:0000313" key="2">
    <source>
        <dbReference type="EMBL" id="DAG05190.1"/>
    </source>
</evidence>
<keyword evidence="1" id="KW-0472">Membrane</keyword>
<proteinExistence type="predicted"/>
<organism evidence="2">
    <name type="scientific">Siphoviridae sp. ctSXZ3</name>
    <dbReference type="NCBI Taxonomy" id="2825510"/>
    <lineage>
        <taxon>Viruses</taxon>
        <taxon>Duplodnaviria</taxon>
        <taxon>Heunggongvirae</taxon>
        <taxon>Uroviricota</taxon>
        <taxon>Caudoviricetes</taxon>
    </lineage>
</organism>
<dbReference type="EMBL" id="BK016252">
    <property type="protein sequence ID" value="DAG05190.1"/>
    <property type="molecule type" value="Genomic_DNA"/>
</dbReference>
<reference evidence="2" key="1">
    <citation type="journal article" date="2021" name="Proc. Natl. Acad. Sci. U.S.A.">
        <title>A Catalog of Tens of Thousands of Viruses from Human Metagenomes Reveals Hidden Associations with Chronic Diseases.</title>
        <authorList>
            <person name="Tisza M.J."/>
            <person name="Buck C.B."/>
        </authorList>
    </citation>
    <scope>NUCLEOTIDE SEQUENCE</scope>
    <source>
        <strain evidence="2">CtSXZ3</strain>
    </source>
</reference>
<name>A0A8S5VET7_9CAUD</name>
<keyword evidence="1" id="KW-1133">Transmembrane helix</keyword>
<keyword evidence="1" id="KW-0812">Transmembrane</keyword>